<name>A0A0A9F774_ARUDO</name>
<proteinExistence type="predicted"/>
<reference evidence="1" key="1">
    <citation type="submission" date="2014-09" db="EMBL/GenBank/DDBJ databases">
        <authorList>
            <person name="Magalhaes I.L.F."/>
            <person name="Oliveira U."/>
            <person name="Santos F.R."/>
            <person name="Vidigal T.H.D.A."/>
            <person name="Brescovit A.D."/>
            <person name="Santos A.J."/>
        </authorList>
    </citation>
    <scope>NUCLEOTIDE SEQUENCE</scope>
    <source>
        <tissue evidence="1">Shoot tissue taken approximately 20 cm above the soil surface</tissue>
    </source>
</reference>
<dbReference type="EMBL" id="GBRH01189714">
    <property type="protein sequence ID" value="JAE08182.1"/>
    <property type="molecule type" value="Transcribed_RNA"/>
</dbReference>
<accession>A0A0A9F774</accession>
<protein>
    <submittedName>
        <fullName evidence="1">Uncharacterized protein</fullName>
    </submittedName>
</protein>
<evidence type="ECO:0000313" key="1">
    <source>
        <dbReference type="EMBL" id="JAE08182.1"/>
    </source>
</evidence>
<organism evidence="1">
    <name type="scientific">Arundo donax</name>
    <name type="common">Giant reed</name>
    <name type="synonym">Donax arundinaceus</name>
    <dbReference type="NCBI Taxonomy" id="35708"/>
    <lineage>
        <taxon>Eukaryota</taxon>
        <taxon>Viridiplantae</taxon>
        <taxon>Streptophyta</taxon>
        <taxon>Embryophyta</taxon>
        <taxon>Tracheophyta</taxon>
        <taxon>Spermatophyta</taxon>
        <taxon>Magnoliopsida</taxon>
        <taxon>Liliopsida</taxon>
        <taxon>Poales</taxon>
        <taxon>Poaceae</taxon>
        <taxon>PACMAD clade</taxon>
        <taxon>Arundinoideae</taxon>
        <taxon>Arundineae</taxon>
        <taxon>Arundo</taxon>
    </lineage>
</organism>
<reference evidence="1" key="2">
    <citation type="journal article" date="2015" name="Data Brief">
        <title>Shoot transcriptome of the giant reed, Arundo donax.</title>
        <authorList>
            <person name="Barrero R.A."/>
            <person name="Guerrero F.D."/>
            <person name="Moolhuijzen P."/>
            <person name="Goolsby J.A."/>
            <person name="Tidwell J."/>
            <person name="Bellgard S.E."/>
            <person name="Bellgard M.I."/>
        </authorList>
    </citation>
    <scope>NUCLEOTIDE SEQUENCE</scope>
    <source>
        <tissue evidence="1">Shoot tissue taken approximately 20 cm above the soil surface</tissue>
    </source>
</reference>
<dbReference type="AlphaFoldDB" id="A0A0A9F774"/>
<sequence>MPFNQMELSSQMLRYDTSCPIEIFQNCPFQKAEVTVLLPEKLLDVKTD</sequence>